<accession>A0A367R1F6</accession>
<name>A0A367R1F6_NOSPU</name>
<dbReference type="EMBL" id="LXQE01000189">
    <property type="protein sequence ID" value="RCJ30306.1"/>
    <property type="molecule type" value="Genomic_DNA"/>
</dbReference>
<dbReference type="InterPro" id="IPR055643">
    <property type="entry name" value="DUF7219"/>
</dbReference>
<organism evidence="1 2">
    <name type="scientific">Nostoc punctiforme NIES-2108</name>
    <dbReference type="NCBI Taxonomy" id="1356359"/>
    <lineage>
        <taxon>Bacteria</taxon>
        <taxon>Bacillati</taxon>
        <taxon>Cyanobacteriota</taxon>
        <taxon>Cyanophyceae</taxon>
        <taxon>Nostocales</taxon>
        <taxon>Nostocaceae</taxon>
        <taxon>Nostoc</taxon>
    </lineage>
</organism>
<dbReference type="Proteomes" id="UP000252085">
    <property type="component" value="Unassembled WGS sequence"/>
</dbReference>
<reference evidence="1 2" key="1">
    <citation type="submission" date="2016-04" db="EMBL/GenBank/DDBJ databases">
        <authorList>
            <person name="Evans L.H."/>
            <person name="Alamgir A."/>
            <person name="Owens N."/>
            <person name="Weber N.D."/>
            <person name="Virtaneva K."/>
            <person name="Barbian K."/>
            <person name="Babar A."/>
            <person name="Rosenke K."/>
        </authorList>
    </citation>
    <scope>NUCLEOTIDE SEQUENCE [LARGE SCALE GENOMIC DNA]</scope>
    <source>
        <strain evidence="1">NIES-2108</strain>
    </source>
</reference>
<dbReference type="AlphaFoldDB" id="A0A367R1F6"/>
<evidence type="ECO:0000313" key="2">
    <source>
        <dbReference type="Proteomes" id="UP000252085"/>
    </source>
</evidence>
<evidence type="ECO:0000313" key="1">
    <source>
        <dbReference type="EMBL" id="RCJ30306.1"/>
    </source>
</evidence>
<protein>
    <submittedName>
        <fullName evidence="1">Uncharacterized protein</fullName>
    </submittedName>
</protein>
<proteinExistence type="predicted"/>
<dbReference type="Pfam" id="PF23856">
    <property type="entry name" value="DUF7219"/>
    <property type="match status" value="1"/>
</dbReference>
<sequence>MENLNEYDRNGFIFPRSSHYVQVKPEYLIFNANLQGFAQKIAYITNLETKAKINPEDAYKQIRLL</sequence>
<gene>
    <name evidence="1" type="ORF">A6769_33730</name>
</gene>
<comment type="caution">
    <text evidence="1">The sequence shown here is derived from an EMBL/GenBank/DDBJ whole genome shotgun (WGS) entry which is preliminary data.</text>
</comment>